<proteinExistence type="predicted"/>
<protein>
    <submittedName>
        <fullName evidence="2">Uncharacterized protein</fullName>
    </submittedName>
</protein>
<comment type="caution">
    <text evidence="2">The sequence shown here is derived from an EMBL/GenBank/DDBJ whole genome shotgun (WGS) entry which is preliminary data.</text>
</comment>
<reference evidence="3" key="1">
    <citation type="journal article" date="2014" name="Genome Announc.">
        <title>Draft genome sequence of the plant-pathogenic soil fungus Rhizoctonia solani anastomosis group 3 strain Rhs1AP.</title>
        <authorList>
            <person name="Cubeta M.A."/>
            <person name="Thomas E."/>
            <person name="Dean R.A."/>
            <person name="Jabaji S."/>
            <person name="Neate S.M."/>
            <person name="Tavantzis S."/>
            <person name="Toda T."/>
            <person name="Vilgalys R."/>
            <person name="Bharathan N."/>
            <person name="Fedorova-Abrams N."/>
            <person name="Pakala S.B."/>
            <person name="Pakala S.M."/>
            <person name="Zafar N."/>
            <person name="Joardar V."/>
            <person name="Losada L."/>
            <person name="Nierman W.C."/>
        </authorList>
    </citation>
    <scope>NUCLEOTIDE SEQUENCE [LARGE SCALE GENOMIC DNA]</scope>
    <source>
        <strain evidence="3">AG-3</strain>
    </source>
</reference>
<feature type="compositionally biased region" description="Basic residues" evidence="1">
    <location>
        <begin position="121"/>
        <end position="132"/>
    </location>
</feature>
<dbReference type="EMBL" id="JATN01000319">
    <property type="protein sequence ID" value="EUC61737.1"/>
    <property type="molecule type" value="Genomic_DNA"/>
</dbReference>
<evidence type="ECO:0000256" key="1">
    <source>
        <dbReference type="SAM" id="MobiDB-lite"/>
    </source>
</evidence>
<feature type="region of interest" description="Disordered" evidence="1">
    <location>
        <begin position="85"/>
        <end position="132"/>
    </location>
</feature>
<name>X8JDF3_9AGAM</name>
<accession>X8JDF3</accession>
<feature type="compositionally biased region" description="Basic residues" evidence="1">
    <location>
        <begin position="85"/>
        <end position="108"/>
    </location>
</feature>
<dbReference type="Proteomes" id="UP000030108">
    <property type="component" value="Unassembled WGS sequence"/>
</dbReference>
<evidence type="ECO:0000313" key="2">
    <source>
        <dbReference type="EMBL" id="EUC61737.1"/>
    </source>
</evidence>
<evidence type="ECO:0000313" key="3">
    <source>
        <dbReference type="Proteomes" id="UP000030108"/>
    </source>
</evidence>
<organism evidence="2 3">
    <name type="scientific">Rhizoctonia solani AG-3 Rhs1AP</name>
    <dbReference type="NCBI Taxonomy" id="1086054"/>
    <lineage>
        <taxon>Eukaryota</taxon>
        <taxon>Fungi</taxon>
        <taxon>Dikarya</taxon>
        <taxon>Basidiomycota</taxon>
        <taxon>Agaricomycotina</taxon>
        <taxon>Agaricomycetes</taxon>
        <taxon>Cantharellales</taxon>
        <taxon>Ceratobasidiaceae</taxon>
        <taxon>Rhizoctonia</taxon>
    </lineage>
</organism>
<gene>
    <name evidence="2" type="ORF">RSOL_405630</name>
</gene>
<dbReference type="AlphaFoldDB" id="X8JDF3"/>
<sequence>MAILMGRSTETEMVLKGSQHRWRTVSNADGRLCQQGMRNILQLVWGSETPDVRALVMPPAKHVLVRTRDLLHQLSALEALIVKKHRPPRQLRNQKLRRRKRSQMHRHLIPPTRTTSAKGLRLPKRPNRRNKK</sequence>